<dbReference type="GO" id="GO:0004553">
    <property type="term" value="F:hydrolase activity, hydrolyzing O-glycosyl compounds"/>
    <property type="evidence" value="ECO:0007669"/>
    <property type="project" value="InterPro"/>
</dbReference>
<evidence type="ECO:0000256" key="3">
    <source>
        <dbReference type="ARBA" id="ARBA00023239"/>
    </source>
</evidence>
<gene>
    <name evidence="8" type="ORF">GGR36_003783</name>
</gene>
<dbReference type="Pfam" id="PF03562">
    <property type="entry name" value="MltA"/>
    <property type="match status" value="1"/>
</dbReference>
<dbReference type="GO" id="GO:0009254">
    <property type="term" value="P:peptidoglycan turnover"/>
    <property type="evidence" value="ECO:0007669"/>
    <property type="project" value="InterPro"/>
</dbReference>
<evidence type="ECO:0000256" key="6">
    <source>
        <dbReference type="SAM" id="SignalP"/>
    </source>
</evidence>
<dbReference type="Gene3D" id="2.40.240.50">
    <property type="entry name" value="Barwin-like endoglucanases"/>
    <property type="match status" value="1"/>
</dbReference>
<evidence type="ECO:0000256" key="4">
    <source>
        <dbReference type="ARBA" id="ARBA00023316"/>
    </source>
</evidence>
<comment type="catalytic activity">
    <reaction evidence="1">
        <text>Exolytic cleavage of the (1-&gt;4)-beta-glycosidic linkage between N-acetylmuramic acid (MurNAc) and N-acetylglucosamine (GlcNAc) residues in peptidoglycan, from either the reducing or the non-reducing ends of the peptidoglycan chains, with concomitant formation of a 1,6-anhydrobond in the MurNAc residue.</text>
        <dbReference type="EC" id="4.2.2.n1"/>
    </reaction>
</comment>
<evidence type="ECO:0000256" key="5">
    <source>
        <dbReference type="ARBA" id="ARBA00030918"/>
    </source>
</evidence>
<feature type="signal peptide" evidence="6">
    <location>
        <begin position="1"/>
        <end position="23"/>
    </location>
</feature>
<dbReference type="GO" id="GO:0019867">
    <property type="term" value="C:outer membrane"/>
    <property type="evidence" value="ECO:0007669"/>
    <property type="project" value="InterPro"/>
</dbReference>
<dbReference type="GO" id="GO:0009253">
    <property type="term" value="P:peptidoglycan catabolic process"/>
    <property type="evidence" value="ECO:0007669"/>
    <property type="project" value="TreeGrafter"/>
</dbReference>
<evidence type="ECO:0000256" key="1">
    <source>
        <dbReference type="ARBA" id="ARBA00001420"/>
    </source>
</evidence>
<dbReference type="PANTHER" id="PTHR30124:SF0">
    <property type="entry name" value="MEMBRANE-BOUND LYTIC MUREIN TRANSGLYCOSYLASE A"/>
    <property type="match status" value="1"/>
</dbReference>
<dbReference type="InterPro" id="IPR010611">
    <property type="entry name" value="3D_dom"/>
</dbReference>
<dbReference type="Proteomes" id="UP000561045">
    <property type="component" value="Unassembled WGS sequence"/>
</dbReference>
<comment type="caution">
    <text evidence="8">The sequence shown here is derived from an EMBL/GenBank/DDBJ whole genome shotgun (WGS) entry which is preliminary data.</text>
</comment>
<accession>A0A840BVV1</accession>
<keyword evidence="3" id="KW-0456">Lyase</keyword>
<dbReference type="GO" id="GO:0071555">
    <property type="term" value="P:cell wall organization"/>
    <property type="evidence" value="ECO:0007669"/>
    <property type="project" value="UniProtKB-KW"/>
</dbReference>
<dbReference type="SUPFAM" id="SSF50685">
    <property type="entry name" value="Barwin-like endoglucanases"/>
    <property type="match status" value="1"/>
</dbReference>
<dbReference type="CDD" id="cd14485">
    <property type="entry name" value="mltA_like_LT_A"/>
    <property type="match status" value="1"/>
</dbReference>
<dbReference type="InterPro" id="IPR036908">
    <property type="entry name" value="RlpA-like_sf"/>
</dbReference>
<dbReference type="InterPro" id="IPR005300">
    <property type="entry name" value="MltA_B"/>
</dbReference>
<dbReference type="PANTHER" id="PTHR30124">
    <property type="entry name" value="MEMBRANE-BOUND LYTIC MUREIN TRANSGLYCOSYLASE A"/>
    <property type="match status" value="1"/>
</dbReference>
<sequence length="407" mass="44087">MLRTRPALHTAVPVLLALLSACATVPETAPTTAECPACPVCPTVPEKPPEKPKADPLQPASWSDLPGWGADDVSQAWVAMLSSCRAMKAPAWQASCQAARELGEKPSAAAVRAFAEREWQPWRVVNPDGTAEGLITGYYEPLIRGSRTRSKSYDTPVYAVPDDLLIIDMGDLYPELKNMRLRGRLEGRKVVPYYSRAQIEARPDKLGDKVLLWAADPIDFFFLQVQGSGQVQLADGSRVRIAYADQNGHPYQSIGRWLIDKGELKLEQAGMEGIRNWARTNPGRLTEMLNANPSFVFFREQPANGEGPLGSQGVPLTATRSIAVDTRSVPLGAPVFLATTAPGSDKPMQRLVVAQDTGGAIKGGVRADFYWGFGAEAGAQAGKMRSRGQMWVLWPKGQTPPGAKPGT</sequence>
<organism evidence="8 9">
    <name type="scientific">Niveibacterium umoris</name>
    <dbReference type="NCBI Taxonomy" id="1193620"/>
    <lineage>
        <taxon>Bacteria</taxon>
        <taxon>Pseudomonadati</taxon>
        <taxon>Pseudomonadota</taxon>
        <taxon>Betaproteobacteria</taxon>
        <taxon>Rhodocyclales</taxon>
        <taxon>Rhodocyclaceae</taxon>
        <taxon>Niveibacterium</taxon>
    </lineage>
</organism>
<evidence type="ECO:0000256" key="2">
    <source>
        <dbReference type="ARBA" id="ARBA00012587"/>
    </source>
</evidence>
<feature type="chain" id="PRO_5032609480" description="peptidoglycan lytic exotransglycosylase" evidence="6">
    <location>
        <begin position="24"/>
        <end position="407"/>
    </location>
</feature>
<dbReference type="SMART" id="SM00925">
    <property type="entry name" value="MltA"/>
    <property type="match status" value="1"/>
</dbReference>
<keyword evidence="9" id="KW-1185">Reference proteome</keyword>
<dbReference type="EC" id="4.2.2.n1" evidence="2"/>
<dbReference type="EMBL" id="JACIET010000002">
    <property type="protein sequence ID" value="MBB4014437.1"/>
    <property type="molecule type" value="Genomic_DNA"/>
</dbReference>
<keyword evidence="6" id="KW-0732">Signal</keyword>
<name>A0A840BVV1_9RHOO</name>
<reference evidence="8 9" key="1">
    <citation type="submission" date="2020-08" db="EMBL/GenBank/DDBJ databases">
        <title>Genomic Encyclopedia of Type Strains, Phase IV (KMG-IV): sequencing the most valuable type-strain genomes for metagenomic binning, comparative biology and taxonomic classification.</title>
        <authorList>
            <person name="Goeker M."/>
        </authorList>
    </citation>
    <scope>NUCLEOTIDE SEQUENCE [LARGE SCALE GENOMIC DNA]</scope>
    <source>
        <strain evidence="8 9">DSM 106739</strain>
    </source>
</reference>
<proteinExistence type="predicted"/>
<dbReference type="CDD" id="cd14668">
    <property type="entry name" value="mlta_B"/>
    <property type="match status" value="1"/>
</dbReference>
<evidence type="ECO:0000313" key="8">
    <source>
        <dbReference type="EMBL" id="MBB4014437.1"/>
    </source>
</evidence>
<keyword evidence="4" id="KW-0961">Cell wall biogenesis/degradation</keyword>
<dbReference type="PIRSF" id="PIRSF019422">
    <property type="entry name" value="MltA"/>
    <property type="match status" value="1"/>
</dbReference>
<dbReference type="AlphaFoldDB" id="A0A840BVV1"/>
<dbReference type="Pfam" id="PF06725">
    <property type="entry name" value="3D"/>
    <property type="match status" value="1"/>
</dbReference>
<feature type="domain" description="Lytic transglycosylase MltA" evidence="7">
    <location>
        <begin position="142"/>
        <end position="299"/>
    </location>
</feature>
<evidence type="ECO:0000313" key="9">
    <source>
        <dbReference type="Proteomes" id="UP000561045"/>
    </source>
</evidence>
<evidence type="ECO:0000259" key="7">
    <source>
        <dbReference type="SMART" id="SM00925"/>
    </source>
</evidence>
<protein>
    <recommendedName>
        <fullName evidence="2">peptidoglycan lytic exotransglycosylase</fullName>
        <ecNumber evidence="2">4.2.2.n1</ecNumber>
    </recommendedName>
    <alternativeName>
        <fullName evidence="5">Murein hydrolase A</fullName>
    </alternativeName>
</protein>
<dbReference type="GO" id="GO:0008933">
    <property type="term" value="F:peptidoglycan lytic transglycosylase activity"/>
    <property type="evidence" value="ECO:0007669"/>
    <property type="project" value="TreeGrafter"/>
</dbReference>
<dbReference type="PROSITE" id="PS51257">
    <property type="entry name" value="PROKAR_LIPOPROTEIN"/>
    <property type="match status" value="1"/>
</dbReference>
<dbReference type="RefSeq" id="WP_183636509.1">
    <property type="nucleotide sequence ID" value="NZ_BAABLE010000009.1"/>
</dbReference>
<dbReference type="InterPro" id="IPR026044">
    <property type="entry name" value="MltA"/>
</dbReference>
<dbReference type="Gene3D" id="2.40.40.10">
    <property type="entry name" value="RlpA-like domain"/>
    <property type="match status" value="1"/>
</dbReference>